<evidence type="ECO:0000313" key="17">
    <source>
        <dbReference type="RefSeq" id="XP_013387204.1"/>
    </source>
</evidence>
<dbReference type="InterPro" id="IPR017452">
    <property type="entry name" value="GPCR_Rhodpsn_7TM"/>
</dbReference>
<dbReference type="RefSeq" id="XP_013387203.1">
    <property type="nucleotide sequence ID" value="XM_013531749.1"/>
</dbReference>
<dbReference type="STRING" id="7574.A0A1S3HM77"/>
<feature type="transmembrane region" description="Helical" evidence="13">
    <location>
        <begin position="329"/>
        <end position="348"/>
    </location>
</feature>
<sequence length="550" mass="61286">MAQRLAKGIAAVILENASAATVLFPSSNDFISYKNNDKDMWHRPVHAIPHLEATMLPKNASNFTSNYTLFNKEEALRAKFGGSTDEGLLAVLTIVYCTIFVTGVVGNVCTCIVIARNNCMHTATNYYLFSLAVSDLMTIVIGLPPDLVLIWKPFPWIFGEPFCIFKNFVSEMTSYASILTITAFTVERYVAICHPIKSQTMSNLSRAVVIIVIIWVIACVCALPFPIFTRTFYDIFDHEGKPLEESLVCSISFEFLEALRYMVQISAFVFFVAPMTTIIIMYILIGITLRKSAALARASSAERRSNGHAHNTSGLGHGSSDAVSGVRKTALRVLVAVVIGFFVCFAPYHCQRLMTLYVTKWTSVLHKVHSHLYYISGVLYFVSSTVNPILYNVMSKKYREAFKNLCHGSNCVRKNPRMARGSLGSGSRFPMNSFRRTFSTSMYTESPRNNSRTTVFGHHNFSGSRGHQHAKQDSSSALLAPNMGTRDTFLSREALRDQRKSGDSLNTNLHKCPKETFLTQNSTCLDDQTIKPLLARATNKSLADGKIDHV</sequence>
<evidence type="ECO:0000313" key="18">
    <source>
        <dbReference type="RefSeq" id="XP_013387205.1"/>
    </source>
</evidence>
<evidence type="ECO:0000256" key="12">
    <source>
        <dbReference type="SAM" id="MobiDB-lite"/>
    </source>
</evidence>
<evidence type="ECO:0000256" key="13">
    <source>
        <dbReference type="SAM" id="Phobius"/>
    </source>
</evidence>
<reference evidence="16 17" key="1">
    <citation type="submission" date="2025-04" db="UniProtKB">
        <authorList>
            <consortium name="RefSeq"/>
        </authorList>
    </citation>
    <scope>IDENTIFICATION</scope>
    <source>
        <tissue evidence="16 17">Gonads</tissue>
    </source>
</reference>
<dbReference type="GeneID" id="106156485"/>
<feature type="transmembrane region" description="Helical" evidence="13">
    <location>
        <begin position="207"/>
        <end position="228"/>
    </location>
</feature>
<dbReference type="PRINTS" id="PR01565">
    <property type="entry name" value="NEUROMEDINUR"/>
</dbReference>
<dbReference type="RefSeq" id="XP_013387205.1">
    <property type="nucleotide sequence ID" value="XM_013531751.1"/>
</dbReference>
<dbReference type="PRINTS" id="PR00237">
    <property type="entry name" value="GPCRRHODOPSN"/>
</dbReference>
<evidence type="ECO:0000256" key="6">
    <source>
        <dbReference type="ARBA" id="ARBA00023136"/>
    </source>
</evidence>
<feature type="transmembrane region" description="Helical" evidence="13">
    <location>
        <begin position="126"/>
        <end position="144"/>
    </location>
</feature>
<feature type="compositionally biased region" description="Polar residues" evidence="12">
    <location>
        <begin position="442"/>
        <end position="454"/>
    </location>
</feature>
<evidence type="ECO:0000313" key="16">
    <source>
        <dbReference type="RefSeq" id="XP_013387203.1"/>
    </source>
</evidence>
<dbReference type="Pfam" id="PF00001">
    <property type="entry name" value="7tm_1"/>
    <property type="match status" value="1"/>
</dbReference>
<accession>A0A1S3HM77</accession>
<dbReference type="InterPro" id="IPR000276">
    <property type="entry name" value="GPCR_Rhodpsn"/>
</dbReference>
<evidence type="ECO:0000313" key="15">
    <source>
        <dbReference type="Proteomes" id="UP000085678"/>
    </source>
</evidence>
<evidence type="ECO:0000256" key="5">
    <source>
        <dbReference type="ARBA" id="ARBA00023040"/>
    </source>
</evidence>
<evidence type="ECO:0000256" key="4">
    <source>
        <dbReference type="ARBA" id="ARBA00022989"/>
    </source>
</evidence>
<keyword evidence="4 13" id="KW-1133">Transmembrane helix</keyword>
<evidence type="ECO:0000256" key="1">
    <source>
        <dbReference type="ARBA" id="ARBA00004651"/>
    </source>
</evidence>
<evidence type="ECO:0000256" key="10">
    <source>
        <dbReference type="ARBA" id="ARBA00023224"/>
    </source>
</evidence>
<keyword evidence="15" id="KW-1185">Reference proteome</keyword>
<organism evidence="15 16">
    <name type="scientific">Lingula anatina</name>
    <name type="common">Brachiopod</name>
    <name type="synonym">Lingula unguis</name>
    <dbReference type="NCBI Taxonomy" id="7574"/>
    <lineage>
        <taxon>Eukaryota</taxon>
        <taxon>Metazoa</taxon>
        <taxon>Spiralia</taxon>
        <taxon>Lophotrochozoa</taxon>
        <taxon>Brachiopoda</taxon>
        <taxon>Linguliformea</taxon>
        <taxon>Lingulata</taxon>
        <taxon>Lingulida</taxon>
        <taxon>Linguloidea</taxon>
        <taxon>Lingulidae</taxon>
        <taxon>Lingula</taxon>
    </lineage>
</organism>
<keyword evidence="10 11" id="KW-0807">Transducer</keyword>
<evidence type="ECO:0000259" key="14">
    <source>
        <dbReference type="PROSITE" id="PS50262"/>
    </source>
</evidence>
<evidence type="ECO:0000256" key="11">
    <source>
        <dbReference type="RuleBase" id="RU000688"/>
    </source>
</evidence>
<feature type="transmembrane region" description="Helical" evidence="13">
    <location>
        <begin position="164"/>
        <end position="186"/>
    </location>
</feature>
<gene>
    <name evidence="16 17 18 19" type="primary">LOC106156485</name>
</gene>
<keyword evidence="2" id="KW-1003">Cell membrane</keyword>
<keyword evidence="6 13" id="KW-0472">Membrane</keyword>
<feature type="transmembrane region" description="Helical" evidence="13">
    <location>
        <begin position="372"/>
        <end position="393"/>
    </location>
</feature>
<protein>
    <submittedName>
        <fullName evidence="16 17">Pyrokinin-1 receptor</fullName>
    </submittedName>
</protein>
<dbReference type="SUPFAM" id="SSF81321">
    <property type="entry name" value="Family A G protein-coupled receptor-like"/>
    <property type="match status" value="1"/>
</dbReference>
<name>A0A1S3HM77_LINAN</name>
<feature type="transmembrane region" description="Helical" evidence="13">
    <location>
        <begin position="261"/>
        <end position="285"/>
    </location>
</feature>
<evidence type="ECO:0000313" key="19">
    <source>
        <dbReference type="RefSeq" id="XP_013387206.1"/>
    </source>
</evidence>
<dbReference type="KEGG" id="lak:106156485"/>
<dbReference type="RefSeq" id="XP_013387204.1">
    <property type="nucleotide sequence ID" value="XM_013531750.1"/>
</dbReference>
<keyword evidence="9" id="KW-0325">Glycoprotein</keyword>
<dbReference type="Proteomes" id="UP000085678">
    <property type="component" value="Unplaced"/>
</dbReference>
<evidence type="ECO:0000256" key="3">
    <source>
        <dbReference type="ARBA" id="ARBA00022692"/>
    </source>
</evidence>
<evidence type="ECO:0000256" key="7">
    <source>
        <dbReference type="ARBA" id="ARBA00023157"/>
    </source>
</evidence>
<evidence type="ECO:0000256" key="8">
    <source>
        <dbReference type="ARBA" id="ARBA00023170"/>
    </source>
</evidence>
<comment type="subcellular location">
    <subcellularLocation>
        <location evidence="1">Cell membrane</location>
        <topology evidence="1">Multi-pass membrane protein</topology>
    </subcellularLocation>
</comment>
<keyword evidence="5 11" id="KW-0297">G-protein coupled receptor</keyword>
<dbReference type="GO" id="GO:0005886">
    <property type="term" value="C:plasma membrane"/>
    <property type="evidence" value="ECO:0007669"/>
    <property type="project" value="UniProtKB-SubCell"/>
</dbReference>
<dbReference type="RefSeq" id="XP_013387206.1">
    <property type="nucleotide sequence ID" value="XM_013531752.1"/>
</dbReference>
<dbReference type="Gene3D" id="1.20.1070.10">
    <property type="entry name" value="Rhodopsin 7-helix transmembrane proteins"/>
    <property type="match status" value="1"/>
</dbReference>
<dbReference type="PANTHER" id="PTHR24243">
    <property type="entry name" value="G-PROTEIN COUPLED RECEPTOR"/>
    <property type="match status" value="1"/>
</dbReference>
<dbReference type="AlphaFoldDB" id="A0A1S3HM77"/>
<dbReference type="GO" id="GO:0001607">
    <property type="term" value="F:neuromedin U receptor activity"/>
    <property type="evidence" value="ECO:0007669"/>
    <property type="project" value="InterPro"/>
</dbReference>
<dbReference type="OrthoDB" id="5962705at2759"/>
<dbReference type="InterPro" id="IPR005390">
    <property type="entry name" value="NeuromedU_rcpt"/>
</dbReference>
<feature type="region of interest" description="Disordered" evidence="12">
    <location>
        <begin position="442"/>
        <end position="482"/>
    </location>
</feature>
<feature type="transmembrane region" description="Helical" evidence="13">
    <location>
        <begin position="88"/>
        <end position="114"/>
    </location>
</feature>
<keyword evidence="3 11" id="KW-0812">Transmembrane</keyword>
<evidence type="ECO:0000256" key="9">
    <source>
        <dbReference type="ARBA" id="ARBA00023180"/>
    </source>
</evidence>
<dbReference type="PANTHER" id="PTHR24243:SF208">
    <property type="entry name" value="PYROKININ-1 RECEPTOR"/>
    <property type="match status" value="1"/>
</dbReference>
<feature type="domain" description="G-protein coupled receptors family 1 profile" evidence="14">
    <location>
        <begin position="106"/>
        <end position="391"/>
    </location>
</feature>
<comment type="similarity">
    <text evidence="11">Belongs to the G-protein coupled receptor 1 family.</text>
</comment>
<keyword evidence="8 11" id="KW-0675">Receptor</keyword>
<keyword evidence="7" id="KW-1015">Disulfide bond</keyword>
<proteinExistence type="inferred from homology"/>
<evidence type="ECO:0000256" key="2">
    <source>
        <dbReference type="ARBA" id="ARBA00022475"/>
    </source>
</evidence>
<dbReference type="PROSITE" id="PS50262">
    <property type="entry name" value="G_PROTEIN_RECEP_F1_2"/>
    <property type="match status" value="1"/>
</dbReference>
<dbReference type="PROSITE" id="PS00237">
    <property type="entry name" value="G_PROTEIN_RECEP_F1_1"/>
    <property type="match status" value="1"/>
</dbReference>